<dbReference type="Proteomes" id="UP000019146">
    <property type="component" value="Plasmid unnamed"/>
</dbReference>
<reference evidence="1 2" key="1">
    <citation type="journal article" date="2014" name="Genome Announc.">
        <title>Draft Genome Sequence of the Haloacid-Degrading Burkholderia caribensis Strain MBA4.</title>
        <authorList>
            <person name="Pan Y."/>
            <person name="Kong K.F."/>
            <person name="Tsang J.S."/>
        </authorList>
    </citation>
    <scope>NUCLEOTIDE SEQUENCE [LARGE SCALE GENOMIC DNA]</scope>
    <source>
        <strain evidence="1 2">MBA4</strain>
        <plasmid evidence="2">Plasmid</plasmid>
    </source>
</reference>
<dbReference type="SUPFAM" id="SSF89372">
    <property type="entry name" value="Fucose-specific lectin"/>
    <property type="match status" value="4"/>
</dbReference>
<accession>A0A0P0RRB4</accession>
<dbReference type="Gene3D" id="2.120.10.70">
    <property type="entry name" value="Fucose-specific lectin"/>
    <property type="match status" value="3"/>
</dbReference>
<dbReference type="KEGG" id="bcai:K788_0001825"/>
<protein>
    <submittedName>
        <fullName evidence="1">Uncharacterized protein</fullName>
    </submittedName>
</protein>
<sequence length="1114" mass="119657">MSDKRRVSTDTWPSNVCVLKFGGSAMAARSTEIALHNETDFPLVKIEDGLESGEWTDPWYPPAIIEPHRVGEWRSESDGFMTGTEGHVRYQFGSSGVVRSHVSAVSRKPGNLDLFFVGEDGVVHTSWLSEGQDWSGITGWRRIGGVFPSNAPIAAVARRPDNLDLFVVGNDGVVYTSWLAPGADWSGLGNKWRPIGGVFPAGAPIAAVARRPDNLDLFVVGNDGLVYTSWLAPGADWSGLGNKWRAIGGVFPVGAPIAAVARRPDNLDLFVVGNDGLVYTSWLAPGADWSGLGNKWRAIGGVFPVGGPIAAVARRPDNLDLFVVGNDGLVYTSWLAPGADWSGLGNKWRPIGGVFPAGAPIAAVARKPDNLDLFVVGNDGVVYTSWLAPGADWSGLGNKWRAIGGVFPVGAPIAAVARTADNLDLFVAGQDRAVYTSWWTAMSDWSGVNNNWRLIGGGFVYFHWNNPFESANKYHLFPSPGLQAVRHGGSGNNTRVEITVRVAAPHHAGDFKPSRHGFHFANSFGDVPYSLPPLRGSLLDYKYGNAKNGLCAGMVFAVRDYFEFHVPIPDTRTLPAGEEDPLFNYIVSRLFDSFTVADVSLYLKYMHPLYPDTDENLASPFGLADGRASVVINTEWPIIRDDIDAGHPSPLSLVTIRSALPTDLGKNHQVLAYKYIESGTDVTLWVYDPNQPDNDNVTIAFSTLAWDRPINITHNVSVWDEDQVRRPIYCLFRSNYSPINPAAELLLHGSGMISSVARAPNNLDLFVIRKDGVVCTSWLAPGADWSGVDNNWRPIGGVFPISAPVAAVARTPNNLDLFVVGNDGVVYTSWLAPGADWSGLGNKWRPIGGVFPAGAPIAAVGRRPDNLDLFVVGNDGLVYTSWLAPGADWSGLGNKWRAIGGVFPVGAPIAAVARRPDNLDLFVVGTDGLVYTSWLAPGADWSGLGNKWRAIGGVFPVGGPIAAVARRPDNLDLFVVGNDGLVYTSWLAPGADWSGLGNKWRPIGGVFPAGAPIAAVARKPDDLDLFVVGNDGVVYTSWLAPGADWSGLGNKWRAIGGVFPVGASIGVTARTPDNLDLFVLGNDGVVYTSWWSAGADWSGVENKWRPIGGYFPTP</sequence>
<dbReference type="AlphaFoldDB" id="A0A0P0RRB4"/>
<evidence type="ECO:0000313" key="1">
    <source>
        <dbReference type="EMBL" id="ALL71372.1"/>
    </source>
</evidence>
<proteinExistence type="predicted"/>
<gene>
    <name evidence="1" type="ORF">K788_0001825</name>
</gene>
<name>A0A0P0RRB4_9BURK</name>
<geneLocation type="plasmid" evidence="2"/>
<organism evidence="1 2">
    <name type="scientific">Paraburkholderia caribensis MBA4</name>
    <dbReference type="NCBI Taxonomy" id="1323664"/>
    <lineage>
        <taxon>Bacteria</taxon>
        <taxon>Pseudomonadati</taxon>
        <taxon>Pseudomonadota</taxon>
        <taxon>Betaproteobacteria</taxon>
        <taxon>Burkholderiales</taxon>
        <taxon>Burkholderiaceae</taxon>
        <taxon>Paraburkholderia</taxon>
    </lineage>
</organism>
<evidence type="ECO:0000313" key="2">
    <source>
        <dbReference type="Proteomes" id="UP000019146"/>
    </source>
</evidence>
<dbReference type="EMBL" id="CP012748">
    <property type="protein sequence ID" value="ALL71372.1"/>
    <property type="molecule type" value="Genomic_DNA"/>
</dbReference>
<dbReference type="CDD" id="cd22954">
    <property type="entry name" value="PLL_lectin"/>
    <property type="match status" value="2"/>
</dbReference>
<keyword evidence="1" id="KW-0614">Plasmid</keyword>